<evidence type="ECO:0000313" key="2">
    <source>
        <dbReference type="EMBL" id="JAU74326.1"/>
    </source>
</evidence>
<evidence type="ECO:0000256" key="1">
    <source>
        <dbReference type="SAM" id="MobiDB-lite"/>
    </source>
</evidence>
<feature type="region of interest" description="Disordered" evidence="1">
    <location>
        <begin position="24"/>
        <end position="43"/>
    </location>
</feature>
<accession>A0A1J3I265</accession>
<dbReference type="EMBL" id="GEVL01003015">
    <property type="protein sequence ID" value="JAU74326.1"/>
    <property type="molecule type" value="Transcribed_RNA"/>
</dbReference>
<gene>
    <name evidence="2" type="ORF">LE_TR5729_c4_g1_i1_g.21109</name>
</gene>
<reference evidence="2" key="1">
    <citation type="submission" date="2016-07" db="EMBL/GenBank/DDBJ databases">
        <title>De novo transcriptome assembly of four accessions of the metal hyperaccumulator plant Noccaea caerulescens.</title>
        <authorList>
            <person name="Blande D."/>
            <person name="Halimaa P."/>
            <person name="Tervahauta A.I."/>
            <person name="Aarts M.G."/>
            <person name="Karenlampi S.O."/>
        </authorList>
    </citation>
    <scope>NUCLEOTIDE SEQUENCE</scope>
</reference>
<name>A0A1J3I265_NOCCA</name>
<dbReference type="AlphaFoldDB" id="A0A1J3I265"/>
<proteinExistence type="predicted"/>
<organism evidence="2">
    <name type="scientific">Noccaea caerulescens</name>
    <name type="common">Alpine penny-cress</name>
    <name type="synonym">Thlaspi caerulescens</name>
    <dbReference type="NCBI Taxonomy" id="107243"/>
    <lineage>
        <taxon>Eukaryota</taxon>
        <taxon>Viridiplantae</taxon>
        <taxon>Streptophyta</taxon>
        <taxon>Embryophyta</taxon>
        <taxon>Tracheophyta</taxon>
        <taxon>Spermatophyta</taxon>
        <taxon>Magnoliopsida</taxon>
        <taxon>eudicotyledons</taxon>
        <taxon>Gunneridae</taxon>
        <taxon>Pentapetalae</taxon>
        <taxon>rosids</taxon>
        <taxon>malvids</taxon>
        <taxon>Brassicales</taxon>
        <taxon>Brassicaceae</taxon>
        <taxon>Coluteocarpeae</taxon>
        <taxon>Noccaea</taxon>
    </lineage>
</organism>
<protein>
    <submittedName>
        <fullName evidence="2">Uncharacterized protein</fullName>
    </submittedName>
</protein>
<sequence>MMKDNNTIQVRKKNLKWDLMFRQKIPKRKQQKQQQQQKRTRAYSESKYIFSSAAESEIAEQKLGGLFLRNAFSSPQGVKNVLSVKVH</sequence>